<feature type="compositionally biased region" description="Polar residues" evidence="1">
    <location>
        <begin position="230"/>
        <end position="248"/>
    </location>
</feature>
<keyword evidence="3" id="KW-1185">Reference proteome</keyword>
<evidence type="ECO:0008006" key="4">
    <source>
        <dbReference type="Google" id="ProtNLM"/>
    </source>
</evidence>
<comment type="caution">
    <text evidence="2">The sequence shown here is derived from an EMBL/GenBank/DDBJ whole genome shotgun (WGS) entry which is preliminary data.</text>
</comment>
<feature type="compositionally biased region" description="Basic and acidic residues" evidence="1">
    <location>
        <begin position="249"/>
        <end position="267"/>
    </location>
</feature>
<dbReference type="RefSeq" id="WP_101646049.1">
    <property type="nucleotide sequence ID" value="NZ_PGVE01000012.1"/>
</dbReference>
<reference evidence="2 3" key="1">
    <citation type="submission" date="2017-11" db="EMBL/GenBank/DDBJ databases">
        <title>Comparitive Functional Genomics of Dry Heat Resistant strains isolated from the Viking Spacecraft.</title>
        <authorList>
            <person name="Seuylemezian A."/>
            <person name="Cooper K."/>
            <person name="Vaishampayan P."/>
        </authorList>
    </citation>
    <scope>NUCLEOTIDE SEQUENCE [LARGE SCALE GENOMIC DNA]</scope>
    <source>
        <strain evidence="2 3">V32-6</strain>
    </source>
</reference>
<dbReference type="AlphaFoldDB" id="A0A2N5HVC3"/>
<dbReference type="OrthoDB" id="2965981at2"/>
<feature type="region of interest" description="Disordered" evidence="1">
    <location>
        <begin position="143"/>
        <end position="194"/>
    </location>
</feature>
<dbReference type="Proteomes" id="UP000234950">
    <property type="component" value="Unassembled WGS sequence"/>
</dbReference>
<name>A0A2N5HVC3_9BACI</name>
<feature type="compositionally biased region" description="Basic and acidic residues" evidence="1">
    <location>
        <begin position="209"/>
        <end position="226"/>
    </location>
</feature>
<accession>A0A2N5HVC3</accession>
<sequence>MGLDKFSAALDLLVGFHVNLYVGGDIFKGKLIGVETDHVVLETENKYIFYYNIDKINAITKNTKQFKPEEPTVEFKKTQSLIELLHSFQYAWVTILSVNKQSFYGVLSEIDEDFVTLINGEERILIKITHVSNILKGFIKEEPKQKKEEKTENKNKADNQKNESKESNESKDTKKEKETSRSKDEKVKEIPCHEPKEYTAEIVTSVFPEKKTKSQMNHEKSEKPVEIESSEVTEPNTIMVWSQPIKTESTVKETHDMHFSKDMKQQDENESMQTSKKEMKKPKIEMVNKEIEKKNDEMKTTEIKSNKENKQTSTHSTPKKEKKQEKPQETTSTTKPIVSQTAANKKTEMVSKEKYTNDTKKVWKQKDQETRAFRFTGEPVPRDKERNFPFTGWPSKNTRTFRF</sequence>
<feature type="compositionally biased region" description="Basic and acidic residues" evidence="1">
    <location>
        <begin position="275"/>
        <end position="310"/>
    </location>
</feature>
<evidence type="ECO:0000256" key="1">
    <source>
        <dbReference type="SAM" id="MobiDB-lite"/>
    </source>
</evidence>
<feature type="compositionally biased region" description="Basic and acidic residues" evidence="1">
    <location>
        <begin position="318"/>
        <end position="328"/>
    </location>
</feature>
<dbReference type="EMBL" id="PGVE01000012">
    <property type="protein sequence ID" value="PLS09465.1"/>
    <property type="molecule type" value="Genomic_DNA"/>
</dbReference>
<protein>
    <recommendedName>
        <fullName evidence="4">DUF2642 domain-containing protein</fullName>
    </recommendedName>
</protein>
<proteinExistence type="predicted"/>
<gene>
    <name evidence="2" type="ORF">CVD27_01050</name>
</gene>
<evidence type="ECO:0000313" key="3">
    <source>
        <dbReference type="Proteomes" id="UP000234950"/>
    </source>
</evidence>
<feature type="compositionally biased region" description="Basic and acidic residues" evidence="1">
    <location>
        <begin position="345"/>
        <end position="372"/>
    </location>
</feature>
<organism evidence="2 3">
    <name type="scientific">Neobacillus cucumis</name>
    <dbReference type="NCBI Taxonomy" id="1740721"/>
    <lineage>
        <taxon>Bacteria</taxon>
        <taxon>Bacillati</taxon>
        <taxon>Bacillota</taxon>
        <taxon>Bacilli</taxon>
        <taxon>Bacillales</taxon>
        <taxon>Bacillaceae</taxon>
        <taxon>Neobacillus</taxon>
    </lineage>
</organism>
<feature type="compositionally biased region" description="Polar residues" evidence="1">
    <location>
        <begin position="394"/>
        <end position="403"/>
    </location>
</feature>
<evidence type="ECO:0000313" key="2">
    <source>
        <dbReference type="EMBL" id="PLS09465.1"/>
    </source>
</evidence>
<feature type="region of interest" description="Disordered" evidence="1">
    <location>
        <begin position="209"/>
        <end position="403"/>
    </location>
</feature>